<evidence type="ECO:0000313" key="4">
    <source>
        <dbReference type="Proteomes" id="UP000692954"/>
    </source>
</evidence>
<dbReference type="NCBIfam" id="TIGR01378">
    <property type="entry name" value="thi_PPkinase"/>
    <property type="match status" value="1"/>
</dbReference>
<dbReference type="Pfam" id="PF04265">
    <property type="entry name" value="TPK_B1_binding"/>
    <property type="match status" value="1"/>
</dbReference>
<dbReference type="GO" id="GO:0004788">
    <property type="term" value="F:thiamine diphosphokinase activity"/>
    <property type="evidence" value="ECO:0007669"/>
    <property type="project" value="InterPro"/>
</dbReference>
<dbReference type="Pfam" id="PF04263">
    <property type="entry name" value="TPK_catalytic"/>
    <property type="match status" value="1"/>
</dbReference>
<evidence type="ECO:0000259" key="2">
    <source>
        <dbReference type="Pfam" id="PF04265"/>
    </source>
</evidence>
<comment type="caution">
    <text evidence="3">The sequence shown here is derived from an EMBL/GenBank/DDBJ whole genome shotgun (WGS) entry which is preliminary data.</text>
</comment>
<name>A0A8S1NPM1_9CILI</name>
<feature type="domain" description="Thiamin pyrophosphokinase catalytic" evidence="1">
    <location>
        <begin position="25"/>
        <end position="125"/>
    </location>
</feature>
<dbReference type="InterPro" id="IPR007373">
    <property type="entry name" value="Thiamin_PyroPKinase_B1-bd"/>
</dbReference>
<gene>
    <name evidence="3" type="ORF">PSON_ATCC_30995.1.T0600212</name>
</gene>
<sequence>MQKIAILILNTQINQKVFDFYYTPNAYLICADGGANRLYQYQKKIIPQCIIGDLDSLKLEIQEYYSSLNCPIIKIDDQDTSDFEKALYFIQQQPDIHRIIILGGLTERFDQTINSLHTLAKFNFHGELISDYSIVRYFNKGIHKFQFSEIESLKGISLFPQGTQARINTKGLKWDVTQNNPLIFGQFISTSNEALQKQLEFDSLDNFFFVTQLKDQYI</sequence>
<dbReference type="GO" id="GO:0005524">
    <property type="term" value="F:ATP binding"/>
    <property type="evidence" value="ECO:0007669"/>
    <property type="project" value="InterPro"/>
</dbReference>
<dbReference type="GO" id="GO:0030975">
    <property type="term" value="F:thiamine binding"/>
    <property type="evidence" value="ECO:0007669"/>
    <property type="project" value="InterPro"/>
</dbReference>
<dbReference type="Proteomes" id="UP000692954">
    <property type="component" value="Unassembled WGS sequence"/>
</dbReference>
<evidence type="ECO:0000313" key="3">
    <source>
        <dbReference type="EMBL" id="CAD8093299.1"/>
    </source>
</evidence>
<dbReference type="EMBL" id="CAJJDN010000060">
    <property type="protein sequence ID" value="CAD8093299.1"/>
    <property type="molecule type" value="Genomic_DNA"/>
</dbReference>
<accession>A0A8S1NPM1</accession>
<dbReference type="PANTHER" id="PTHR13622">
    <property type="entry name" value="THIAMIN PYROPHOSPHOKINASE"/>
    <property type="match status" value="1"/>
</dbReference>
<dbReference type="AlphaFoldDB" id="A0A8S1NPM1"/>
<proteinExistence type="predicted"/>
<organism evidence="3 4">
    <name type="scientific">Paramecium sonneborni</name>
    <dbReference type="NCBI Taxonomy" id="65129"/>
    <lineage>
        <taxon>Eukaryota</taxon>
        <taxon>Sar</taxon>
        <taxon>Alveolata</taxon>
        <taxon>Ciliophora</taxon>
        <taxon>Intramacronucleata</taxon>
        <taxon>Oligohymenophorea</taxon>
        <taxon>Peniculida</taxon>
        <taxon>Parameciidae</taxon>
        <taxon>Paramecium</taxon>
    </lineage>
</organism>
<evidence type="ECO:0000259" key="1">
    <source>
        <dbReference type="Pfam" id="PF04263"/>
    </source>
</evidence>
<dbReference type="GO" id="GO:0006772">
    <property type="term" value="P:thiamine metabolic process"/>
    <property type="evidence" value="ECO:0007669"/>
    <property type="project" value="InterPro"/>
</dbReference>
<dbReference type="PANTHER" id="PTHR13622:SF8">
    <property type="entry name" value="THIAMIN PYROPHOSPHOKINASE 1"/>
    <property type="match status" value="1"/>
</dbReference>
<dbReference type="GO" id="GO:0009229">
    <property type="term" value="P:thiamine diphosphate biosynthetic process"/>
    <property type="evidence" value="ECO:0007669"/>
    <property type="project" value="InterPro"/>
</dbReference>
<keyword evidence="4" id="KW-1185">Reference proteome</keyword>
<dbReference type="CDD" id="cd07995">
    <property type="entry name" value="TPK"/>
    <property type="match status" value="1"/>
</dbReference>
<reference evidence="3" key="1">
    <citation type="submission" date="2021-01" db="EMBL/GenBank/DDBJ databases">
        <authorList>
            <consortium name="Genoscope - CEA"/>
            <person name="William W."/>
        </authorList>
    </citation>
    <scope>NUCLEOTIDE SEQUENCE</scope>
</reference>
<dbReference type="OrthoDB" id="25149at2759"/>
<dbReference type="InterPro" id="IPR006282">
    <property type="entry name" value="Thi_PPkinase"/>
</dbReference>
<feature type="domain" description="Thiamin pyrophosphokinase thiamin-binding" evidence="2">
    <location>
        <begin position="143"/>
        <end position="198"/>
    </location>
</feature>
<evidence type="ECO:0008006" key="5">
    <source>
        <dbReference type="Google" id="ProtNLM"/>
    </source>
</evidence>
<dbReference type="InterPro" id="IPR007371">
    <property type="entry name" value="TPK_catalytic"/>
</dbReference>
<protein>
    <recommendedName>
        <fullName evidence="5">Thiamine diphosphokinase</fullName>
    </recommendedName>
</protein>